<name>A0A812J8V9_SYMPI</name>
<proteinExistence type="predicted"/>
<evidence type="ECO:0000313" key="3">
    <source>
        <dbReference type="Proteomes" id="UP000649617"/>
    </source>
</evidence>
<protein>
    <submittedName>
        <fullName evidence="2">MiaA protein</fullName>
    </submittedName>
</protein>
<dbReference type="Proteomes" id="UP000649617">
    <property type="component" value="Unassembled WGS sequence"/>
</dbReference>
<feature type="transmembrane region" description="Helical" evidence="1">
    <location>
        <begin position="71"/>
        <end position="91"/>
    </location>
</feature>
<reference evidence="2" key="1">
    <citation type="submission" date="2021-02" db="EMBL/GenBank/DDBJ databases">
        <authorList>
            <person name="Dougan E. K."/>
            <person name="Rhodes N."/>
            <person name="Thang M."/>
            <person name="Chan C."/>
        </authorList>
    </citation>
    <scope>NUCLEOTIDE SEQUENCE</scope>
</reference>
<evidence type="ECO:0000313" key="2">
    <source>
        <dbReference type="EMBL" id="CAE7196610.1"/>
    </source>
</evidence>
<sequence>MSNELRILWSPPYFWRLWCVFEIAAYRKANPSGLLRFQPLFIERDFLVLWPCTCLFLFLYFMMVVSDNWRYLASIPLAICLAGFLPGVHAVRRGYQEQEQMLKNLADFDINKISCTRKTDSEFILGAISQWYGSLGAFTAYVPQLFSESFHFSSIFLSSARGFTIITVAMVPLSASAPLSSKCSWLSAYGNIE</sequence>
<comment type="caution">
    <text evidence="2">The sequence shown here is derived from an EMBL/GenBank/DDBJ whole genome shotgun (WGS) entry which is preliminary data.</text>
</comment>
<keyword evidence="1" id="KW-0472">Membrane</keyword>
<gene>
    <name evidence="2" type="primary">miaA</name>
    <name evidence="2" type="ORF">SPIL2461_LOCUS1661</name>
</gene>
<dbReference type="EMBL" id="CAJNIZ010001647">
    <property type="protein sequence ID" value="CAE7196610.1"/>
    <property type="molecule type" value="Genomic_DNA"/>
</dbReference>
<organism evidence="2 3">
    <name type="scientific">Symbiodinium pilosum</name>
    <name type="common">Dinoflagellate</name>
    <dbReference type="NCBI Taxonomy" id="2952"/>
    <lineage>
        <taxon>Eukaryota</taxon>
        <taxon>Sar</taxon>
        <taxon>Alveolata</taxon>
        <taxon>Dinophyceae</taxon>
        <taxon>Suessiales</taxon>
        <taxon>Symbiodiniaceae</taxon>
        <taxon>Symbiodinium</taxon>
    </lineage>
</organism>
<feature type="transmembrane region" description="Helical" evidence="1">
    <location>
        <begin position="46"/>
        <end position="65"/>
    </location>
</feature>
<keyword evidence="1" id="KW-0812">Transmembrane</keyword>
<dbReference type="AlphaFoldDB" id="A0A812J8V9"/>
<keyword evidence="1" id="KW-1133">Transmembrane helix</keyword>
<keyword evidence="3" id="KW-1185">Reference proteome</keyword>
<accession>A0A812J8V9</accession>
<evidence type="ECO:0000256" key="1">
    <source>
        <dbReference type="SAM" id="Phobius"/>
    </source>
</evidence>